<dbReference type="AlphaFoldDB" id="A0A076L1V3"/>
<name>A0A076L1V3_NEPPI</name>
<accession>A0A076L1V3</accession>
<evidence type="ECO:0000313" key="1">
    <source>
        <dbReference type="EMBL" id="AII97544.1"/>
    </source>
</evidence>
<reference evidence="1" key="1">
    <citation type="submission" date="2013-07" db="EMBL/GenBank/DDBJ databases">
        <title>Nephila pilipes venom gland.</title>
        <authorList>
            <person name="Huo L.J."/>
        </authorList>
    </citation>
    <scope>NUCLEOTIDE SEQUENCE</scope>
    <source>
        <tissue evidence="1">Venom gland</tissue>
    </source>
</reference>
<organism evidence="1">
    <name type="scientific">Nephila pilipes</name>
    <name type="common">Giant wood spider</name>
    <name type="synonym">Nephila maculata</name>
    <dbReference type="NCBI Taxonomy" id="299642"/>
    <lineage>
        <taxon>Eukaryota</taxon>
        <taxon>Metazoa</taxon>
        <taxon>Ecdysozoa</taxon>
        <taxon>Arthropoda</taxon>
        <taxon>Chelicerata</taxon>
        <taxon>Arachnida</taxon>
        <taxon>Araneae</taxon>
        <taxon>Araneomorphae</taxon>
        <taxon>Entelegynae</taxon>
        <taxon>Araneoidea</taxon>
        <taxon>Nephilidae</taxon>
        <taxon>Nephila</taxon>
    </lineage>
</organism>
<dbReference type="EMBL" id="KF433219">
    <property type="protein sequence ID" value="AII97544.1"/>
    <property type="molecule type" value="mRNA"/>
</dbReference>
<sequence>MAGKRTSSRWAWIFLTCPTTWRAILKSPRVPPF</sequence>
<proteinExistence type="evidence at transcript level"/>
<protein>
    <submittedName>
        <fullName evidence="1">BLTX142</fullName>
    </submittedName>
</protein>